<dbReference type="OrthoDB" id="1523296at2"/>
<dbReference type="Pfam" id="PF06996">
    <property type="entry name" value="T6SS_TssG"/>
    <property type="match status" value="1"/>
</dbReference>
<dbReference type="InterPro" id="IPR010732">
    <property type="entry name" value="T6SS_TssG-like"/>
</dbReference>
<dbReference type="PANTHER" id="PTHR35564">
    <property type="match status" value="1"/>
</dbReference>
<organism evidence="1 2">
    <name type="scientific">Gemmobacter aquaticus</name>
    <dbReference type="NCBI Taxonomy" id="490185"/>
    <lineage>
        <taxon>Bacteria</taxon>
        <taxon>Pseudomonadati</taxon>
        <taxon>Pseudomonadota</taxon>
        <taxon>Alphaproteobacteria</taxon>
        <taxon>Rhodobacterales</taxon>
        <taxon>Paracoccaceae</taxon>
        <taxon>Gemmobacter</taxon>
    </lineage>
</organism>
<dbReference type="NCBIfam" id="TIGR03347">
    <property type="entry name" value="VI_chp_1"/>
    <property type="match status" value="1"/>
</dbReference>
<name>A0A917YLT8_9RHOB</name>
<dbReference type="PANTHER" id="PTHR35564:SF4">
    <property type="entry name" value="CYTOPLASMIC PROTEIN"/>
    <property type="match status" value="1"/>
</dbReference>
<comment type="caution">
    <text evidence="1">The sequence shown here is derived from an EMBL/GenBank/DDBJ whole genome shotgun (WGS) entry which is preliminary data.</text>
</comment>
<dbReference type="EMBL" id="BMLP01000008">
    <property type="protein sequence ID" value="GGO36936.1"/>
    <property type="molecule type" value="Genomic_DNA"/>
</dbReference>
<evidence type="ECO:0008006" key="3">
    <source>
        <dbReference type="Google" id="ProtNLM"/>
    </source>
</evidence>
<dbReference type="Proteomes" id="UP000598196">
    <property type="component" value="Unassembled WGS sequence"/>
</dbReference>
<reference evidence="1 2" key="1">
    <citation type="journal article" date="2014" name="Int. J. Syst. Evol. Microbiol.">
        <title>Complete genome sequence of Corynebacterium casei LMG S-19264T (=DSM 44701T), isolated from a smear-ripened cheese.</title>
        <authorList>
            <consortium name="US DOE Joint Genome Institute (JGI-PGF)"/>
            <person name="Walter F."/>
            <person name="Albersmeier A."/>
            <person name="Kalinowski J."/>
            <person name="Ruckert C."/>
        </authorList>
    </citation>
    <scope>NUCLEOTIDE SEQUENCE [LARGE SCALE GENOMIC DNA]</scope>
    <source>
        <strain evidence="1 2">CGMCC 1.7029</strain>
    </source>
</reference>
<sequence>MADDAGHTRADLTAPPTETVEAGFFRLLAGLEGPGRRFGRAGRPGDEPARLGQRARLSVATRDIAGMRPATPHRPAEVEVEVLGLLGPEGAMPLHMTRWIMARLSERWFAGGRDTASADTTFLDFCNMLQHRQLALFWRAWAEARPEVQLPFGQGGMTLALTDALAGIGMPGMQIEGASPALKRRHATSLGQAVQGVERLTRLLADFIGSPVRLIEFVGHWMPIPAPLQTRLGQAHSLLGQGAVAGARSYQRQTRAELRIGPIDLPGFLRLADDLPFRARLADLVVFAAGREIDFDLRPVLAAPEVPAARIGASRLGRTAWIAPSGRREGDDLRLRSFTAMTEGTT</sequence>
<evidence type="ECO:0000313" key="2">
    <source>
        <dbReference type="Proteomes" id="UP000598196"/>
    </source>
</evidence>
<keyword evidence="2" id="KW-1185">Reference proteome</keyword>
<accession>A0A917YLT8</accession>
<dbReference type="AlphaFoldDB" id="A0A917YLT8"/>
<proteinExistence type="predicted"/>
<protein>
    <recommendedName>
        <fullName evidence="3">Type VI secretion system protein ImpH</fullName>
    </recommendedName>
</protein>
<gene>
    <name evidence="1" type="ORF">GCM10010991_31730</name>
</gene>
<evidence type="ECO:0000313" key="1">
    <source>
        <dbReference type="EMBL" id="GGO36936.1"/>
    </source>
</evidence>
<dbReference type="RefSeq" id="WP_146288004.1">
    <property type="nucleotide sequence ID" value="NZ_BMLP01000008.1"/>
</dbReference>